<dbReference type="SUPFAM" id="SSF48403">
    <property type="entry name" value="Ankyrin repeat"/>
    <property type="match status" value="1"/>
</dbReference>
<name>A0A8N4ERW7_ELAGV</name>
<proteinExistence type="predicted"/>
<dbReference type="InterPro" id="IPR002110">
    <property type="entry name" value="Ankyrin_rpt"/>
</dbReference>
<dbReference type="AlphaFoldDB" id="A0A8N4ERW7"/>
<dbReference type="InterPro" id="IPR036770">
    <property type="entry name" value="Ankyrin_rpt-contain_sf"/>
</dbReference>
<sequence length="285" mass="32057">MPDVTDNDKENLFKSAMQGGWKDVAETYARHEKVRETKITWGGDTLLHLAASSSAENNVKLLMKCLIDAKDERYICQILEIQNERGDTALHIAAALGMEGVCLAMASLNPRMVVDNLNERKETPLFKAVRHGHKKAFFALQSVVETHIEHPTLVRSEGGDTILHNAIFAEHFDLALEIIRCYPDTVNAMNEKGESPLHVLANKPSAFRSGSHFNLLDSHGYRPWKVSLYVIWGVGEFGGFQAIPNQVHSAIYELASDGHPSIIMYRWTMSIERKFSMVLVMHCRV</sequence>
<evidence type="ECO:0000313" key="2">
    <source>
        <dbReference type="RefSeq" id="XP_029116512.1"/>
    </source>
</evidence>
<organism evidence="1 2">
    <name type="scientific">Elaeis guineensis var. tenera</name>
    <name type="common">Oil palm</name>
    <dbReference type="NCBI Taxonomy" id="51953"/>
    <lineage>
        <taxon>Eukaryota</taxon>
        <taxon>Viridiplantae</taxon>
        <taxon>Streptophyta</taxon>
        <taxon>Embryophyta</taxon>
        <taxon>Tracheophyta</taxon>
        <taxon>Spermatophyta</taxon>
        <taxon>Magnoliopsida</taxon>
        <taxon>Liliopsida</taxon>
        <taxon>Arecaceae</taxon>
        <taxon>Arecoideae</taxon>
        <taxon>Cocoseae</taxon>
        <taxon>Elaeidinae</taxon>
        <taxon>Elaeis</taxon>
    </lineage>
</organism>
<dbReference type="Proteomes" id="UP000504607">
    <property type="component" value="Chromosome 1"/>
</dbReference>
<dbReference type="PANTHER" id="PTHR24121">
    <property type="entry name" value="NO MECHANORECEPTOR POTENTIAL C, ISOFORM D-RELATED"/>
    <property type="match status" value="1"/>
</dbReference>
<evidence type="ECO:0000313" key="1">
    <source>
        <dbReference type="Proteomes" id="UP000504607"/>
    </source>
</evidence>
<reference evidence="2" key="1">
    <citation type="submission" date="2025-08" db="UniProtKB">
        <authorList>
            <consortium name="RefSeq"/>
        </authorList>
    </citation>
    <scope>IDENTIFICATION</scope>
</reference>
<protein>
    <submittedName>
        <fullName evidence="2">E3 ubiquitin-protein ligase MIB1-like</fullName>
    </submittedName>
</protein>
<dbReference type="RefSeq" id="XP_029116512.1">
    <property type="nucleotide sequence ID" value="XM_029260679.1"/>
</dbReference>
<accession>A0A8N4ERW7</accession>
<keyword evidence="1" id="KW-1185">Reference proteome</keyword>
<gene>
    <name evidence="2" type="primary">LOC109506011</name>
</gene>
<dbReference type="Gene3D" id="1.25.40.20">
    <property type="entry name" value="Ankyrin repeat-containing domain"/>
    <property type="match status" value="1"/>
</dbReference>
<dbReference type="PANTHER" id="PTHR24121:SF15">
    <property type="entry name" value="ANKYRIN REPEAT PROTEIN"/>
    <property type="match status" value="1"/>
</dbReference>
<dbReference type="SMART" id="SM00248">
    <property type="entry name" value="ANK"/>
    <property type="match status" value="4"/>
</dbReference>
<dbReference type="OrthoDB" id="1930691at2759"/>